<keyword evidence="3" id="KW-1185">Reference proteome</keyword>
<comment type="caution">
    <text evidence="2">The sequence shown here is derived from an EMBL/GenBank/DDBJ whole genome shotgun (WGS) entry which is preliminary data.</text>
</comment>
<name>A0A3D9ZY36_9ACTN</name>
<evidence type="ECO:0000313" key="3">
    <source>
        <dbReference type="Proteomes" id="UP000256913"/>
    </source>
</evidence>
<protein>
    <submittedName>
        <fullName evidence="2">Uncharacterized protein</fullName>
    </submittedName>
</protein>
<accession>A0A3D9ZY36</accession>
<dbReference type="EMBL" id="QUMQ01000001">
    <property type="protein sequence ID" value="REG01064.1"/>
    <property type="molecule type" value="Genomic_DNA"/>
</dbReference>
<reference evidence="2 3" key="1">
    <citation type="submission" date="2018-08" db="EMBL/GenBank/DDBJ databases">
        <title>Sequencing the genomes of 1000 actinobacteria strains.</title>
        <authorList>
            <person name="Klenk H.-P."/>
        </authorList>
    </citation>
    <scope>NUCLEOTIDE SEQUENCE [LARGE SCALE GENOMIC DNA]</scope>
    <source>
        <strain evidence="2 3">DSM 44099</strain>
    </source>
</reference>
<dbReference type="RefSeq" id="WP_239097073.1">
    <property type="nucleotide sequence ID" value="NZ_BONB01000008.1"/>
</dbReference>
<evidence type="ECO:0000256" key="1">
    <source>
        <dbReference type="SAM" id="SignalP"/>
    </source>
</evidence>
<proteinExistence type="predicted"/>
<evidence type="ECO:0000313" key="2">
    <source>
        <dbReference type="EMBL" id="REG01064.1"/>
    </source>
</evidence>
<feature type="signal peptide" evidence="1">
    <location>
        <begin position="1"/>
        <end position="25"/>
    </location>
</feature>
<feature type="chain" id="PRO_5017633010" evidence="1">
    <location>
        <begin position="26"/>
        <end position="198"/>
    </location>
</feature>
<organism evidence="2 3">
    <name type="scientific">Asanoa ferruginea</name>
    <dbReference type="NCBI Taxonomy" id="53367"/>
    <lineage>
        <taxon>Bacteria</taxon>
        <taxon>Bacillati</taxon>
        <taxon>Actinomycetota</taxon>
        <taxon>Actinomycetes</taxon>
        <taxon>Micromonosporales</taxon>
        <taxon>Micromonosporaceae</taxon>
        <taxon>Asanoa</taxon>
    </lineage>
</organism>
<keyword evidence="1" id="KW-0732">Signal</keyword>
<dbReference type="AlphaFoldDB" id="A0A3D9ZY36"/>
<dbReference type="Proteomes" id="UP000256913">
    <property type="component" value="Unassembled WGS sequence"/>
</dbReference>
<gene>
    <name evidence="2" type="ORF">DFJ67_7138</name>
</gene>
<sequence>MMRRTIGWGMAAAAIAVAVAAPAGAANRGPARVTGSAEFALPYGQDSDVRSFAFDARSAPYSRPLPLPGGEQGGPADATGTVRVAHWVAADNITVRWEAAVDCMITSPGYATLTAIVTRADPLARDFVGKRVGFSVQDGGRGRDRVGFTWSASADQNEAGEWGPSRIGTCLAPAAFATVTRGDYTVRHAELTAPPDGN</sequence>